<evidence type="ECO:0000313" key="3">
    <source>
        <dbReference type="EMBL" id="KAJ2777309.1"/>
    </source>
</evidence>
<accession>A0A9W8LFQ5</accession>
<sequence length="148" mass="16529">MSPLSRRRYRSRMSSARLRERQRQRVVDAENAVAWLEARVEQLQSQIDQKRQLQRSDPLQGEQGQQQEHEHQGAAGEGDPEDFRDRIQGLAAGINRMAGHAAACARLMAELRATASALVLRPAAAAQPPDGSREPPSRHSISYIVDLE</sequence>
<dbReference type="SUPFAM" id="SSF57959">
    <property type="entry name" value="Leucine zipper domain"/>
    <property type="match status" value="1"/>
</dbReference>
<dbReference type="GO" id="GO:0003700">
    <property type="term" value="F:DNA-binding transcription factor activity"/>
    <property type="evidence" value="ECO:0007669"/>
    <property type="project" value="InterPro"/>
</dbReference>
<keyword evidence="4" id="KW-1185">Reference proteome</keyword>
<evidence type="ECO:0000256" key="1">
    <source>
        <dbReference type="SAM" id="MobiDB-lite"/>
    </source>
</evidence>
<feature type="compositionally biased region" description="Basic and acidic residues" evidence="1">
    <location>
        <begin position="17"/>
        <end position="26"/>
    </location>
</feature>
<feature type="region of interest" description="Disordered" evidence="1">
    <location>
        <begin position="124"/>
        <end position="148"/>
    </location>
</feature>
<organism evidence="3 4">
    <name type="scientific">Coemansia javaensis</name>
    <dbReference type="NCBI Taxonomy" id="2761396"/>
    <lineage>
        <taxon>Eukaryota</taxon>
        <taxon>Fungi</taxon>
        <taxon>Fungi incertae sedis</taxon>
        <taxon>Zoopagomycota</taxon>
        <taxon>Kickxellomycotina</taxon>
        <taxon>Kickxellomycetes</taxon>
        <taxon>Kickxellales</taxon>
        <taxon>Kickxellaceae</taxon>
        <taxon>Coemansia</taxon>
    </lineage>
</organism>
<dbReference type="InterPro" id="IPR004827">
    <property type="entry name" value="bZIP"/>
</dbReference>
<feature type="region of interest" description="Disordered" evidence="1">
    <location>
        <begin position="1"/>
        <end position="26"/>
    </location>
</feature>
<feature type="domain" description="BZIP" evidence="2">
    <location>
        <begin position="6"/>
        <end position="49"/>
    </location>
</feature>
<reference evidence="3" key="1">
    <citation type="submission" date="2022-07" db="EMBL/GenBank/DDBJ databases">
        <title>Phylogenomic reconstructions and comparative analyses of Kickxellomycotina fungi.</title>
        <authorList>
            <person name="Reynolds N.K."/>
            <person name="Stajich J.E."/>
            <person name="Barry K."/>
            <person name="Grigoriev I.V."/>
            <person name="Crous P."/>
            <person name="Smith M.E."/>
        </authorList>
    </citation>
    <scope>NUCLEOTIDE SEQUENCE</scope>
    <source>
        <strain evidence="3">NBRC 105414</strain>
    </source>
</reference>
<name>A0A9W8LFQ5_9FUNG</name>
<dbReference type="AlphaFoldDB" id="A0A9W8LFQ5"/>
<comment type="caution">
    <text evidence="3">The sequence shown here is derived from an EMBL/GenBank/DDBJ whole genome shotgun (WGS) entry which is preliminary data.</text>
</comment>
<protein>
    <recommendedName>
        <fullName evidence="2">BZIP domain-containing protein</fullName>
    </recommendedName>
</protein>
<dbReference type="Pfam" id="PF07716">
    <property type="entry name" value="bZIP_2"/>
    <property type="match status" value="1"/>
</dbReference>
<evidence type="ECO:0000259" key="2">
    <source>
        <dbReference type="Pfam" id="PF07716"/>
    </source>
</evidence>
<proteinExistence type="predicted"/>
<gene>
    <name evidence="3" type="ORF">H4R18_005210</name>
</gene>
<dbReference type="InterPro" id="IPR046347">
    <property type="entry name" value="bZIP_sf"/>
</dbReference>
<feature type="region of interest" description="Disordered" evidence="1">
    <location>
        <begin position="45"/>
        <end position="83"/>
    </location>
</feature>
<feature type="compositionally biased region" description="Basic residues" evidence="1">
    <location>
        <begin position="1"/>
        <end position="11"/>
    </location>
</feature>
<dbReference type="Proteomes" id="UP001140217">
    <property type="component" value="Unassembled WGS sequence"/>
</dbReference>
<dbReference type="EMBL" id="JANBUL010000299">
    <property type="protein sequence ID" value="KAJ2777309.1"/>
    <property type="molecule type" value="Genomic_DNA"/>
</dbReference>
<evidence type="ECO:0000313" key="4">
    <source>
        <dbReference type="Proteomes" id="UP001140217"/>
    </source>
</evidence>